<comment type="caution">
    <text evidence="1">The sequence shown here is derived from an EMBL/GenBank/DDBJ whole genome shotgun (WGS) entry which is preliminary data.</text>
</comment>
<dbReference type="Proteomes" id="UP001055072">
    <property type="component" value="Unassembled WGS sequence"/>
</dbReference>
<evidence type="ECO:0000313" key="1">
    <source>
        <dbReference type="EMBL" id="KAI0094232.1"/>
    </source>
</evidence>
<keyword evidence="1" id="KW-0378">Hydrolase</keyword>
<name>A0ACB8UJE7_9APHY</name>
<organism evidence="1 2">
    <name type="scientific">Irpex rosettiformis</name>
    <dbReference type="NCBI Taxonomy" id="378272"/>
    <lineage>
        <taxon>Eukaryota</taxon>
        <taxon>Fungi</taxon>
        <taxon>Dikarya</taxon>
        <taxon>Basidiomycota</taxon>
        <taxon>Agaricomycotina</taxon>
        <taxon>Agaricomycetes</taxon>
        <taxon>Polyporales</taxon>
        <taxon>Irpicaceae</taxon>
        <taxon>Irpex</taxon>
    </lineage>
</organism>
<proteinExistence type="predicted"/>
<sequence>MKVFYLLPFLFSTQVFAAPGQTVLGGDLGDFNLDDAFKFKDIAKGAKSAVHNVLEKSKYKVEQWVEGGKEFVKQYDMVYELVKHPEFKDYQLRVKDPELCDTTVKQHSGYLDITDGKHLFFWFFEARNSPEKAPLTLWLNGGPGCSSITGLLFELGPCSIADEGKNTTFNPYSWTTHSNVIFLDQPINVGYSYSDDGSTVNTSPVAAEDVYAFLELFLERYPTYADAPFHIAAESYGGTYAPNIASVIHKKNKELSLSRPTPRVKKINLSSIILANGLTDPYEQFASVPKWACEGPYAVYDDPEGAQCQALRTKVPTCQRLTQSCYNFNSKWTCVPAAAYCNSQILGPIQQLGLNVYDVRKKCDRSKDGDLCYKQMTWIDVWMNQASNKKALGVPSDLKFTSCNMDVNQAFFLQGDSMHNSAALLPDIINDDIKLLVYAGNADAMCNFMGNEAWVTKLEHKFHQEFEKSVPVKWTTLGTPGRVAGEVRSAGGDGFTAGNVTFVQVYESGHMVPFDQPEAALVSS</sequence>
<accession>A0ACB8UJE7</accession>
<protein>
    <submittedName>
        <fullName evidence="1">Alpha/Beta hydrolase protein</fullName>
    </submittedName>
</protein>
<gene>
    <name evidence="1" type="ORF">BDY19DRAFT_10464</name>
</gene>
<keyword evidence="2" id="KW-1185">Reference proteome</keyword>
<evidence type="ECO:0000313" key="2">
    <source>
        <dbReference type="Proteomes" id="UP001055072"/>
    </source>
</evidence>
<dbReference type="EMBL" id="MU274900">
    <property type="protein sequence ID" value="KAI0094232.1"/>
    <property type="molecule type" value="Genomic_DNA"/>
</dbReference>
<reference evidence="1" key="1">
    <citation type="journal article" date="2021" name="Environ. Microbiol.">
        <title>Gene family expansions and transcriptome signatures uncover fungal adaptations to wood decay.</title>
        <authorList>
            <person name="Hage H."/>
            <person name="Miyauchi S."/>
            <person name="Viragh M."/>
            <person name="Drula E."/>
            <person name="Min B."/>
            <person name="Chaduli D."/>
            <person name="Navarro D."/>
            <person name="Favel A."/>
            <person name="Norest M."/>
            <person name="Lesage-Meessen L."/>
            <person name="Balint B."/>
            <person name="Merenyi Z."/>
            <person name="de Eugenio L."/>
            <person name="Morin E."/>
            <person name="Martinez A.T."/>
            <person name="Baldrian P."/>
            <person name="Stursova M."/>
            <person name="Martinez M.J."/>
            <person name="Novotny C."/>
            <person name="Magnuson J.K."/>
            <person name="Spatafora J.W."/>
            <person name="Maurice S."/>
            <person name="Pangilinan J."/>
            <person name="Andreopoulos W."/>
            <person name="LaButti K."/>
            <person name="Hundley H."/>
            <person name="Na H."/>
            <person name="Kuo A."/>
            <person name="Barry K."/>
            <person name="Lipzen A."/>
            <person name="Henrissat B."/>
            <person name="Riley R."/>
            <person name="Ahrendt S."/>
            <person name="Nagy L.G."/>
            <person name="Grigoriev I.V."/>
            <person name="Martin F."/>
            <person name="Rosso M.N."/>
        </authorList>
    </citation>
    <scope>NUCLEOTIDE SEQUENCE</scope>
    <source>
        <strain evidence="1">CBS 384.51</strain>
    </source>
</reference>